<dbReference type="EMBL" id="JACHNE010000001">
    <property type="protein sequence ID" value="MBB5796966.1"/>
    <property type="molecule type" value="Genomic_DNA"/>
</dbReference>
<gene>
    <name evidence="1" type="ORF">HDA41_004930</name>
</gene>
<dbReference type="Proteomes" id="UP000590647">
    <property type="component" value="Unassembled WGS sequence"/>
</dbReference>
<evidence type="ECO:0000313" key="2">
    <source>
        <dbReference type="Proteomes" id="UP000590647"/>
    </source>
</evidence>
<proteinExistence type="predicted"/>
<sequence>MINMEWDGLTDRERYGNRCRVTSEGWSMNSRIPYVVFAMTAMSERHRS</sequence>
<name>A0A7W9H7M4_9ACTN</name>
<evidence type="ECO:0000313" key="1">
    <source>
        <dbReference type="EMBL" id="MBB5796966.1"/>
    </source>
</evidence>
<accession>A0A7W9H7M4</accession>
<protein>
    <submittedName>
        <fullName evidence="1">Uncharacterized protein</fullName>
    </submittedName>
</protein>
<dbReference type="RefSeq" id="WP_184987185.1">
    <property type="nucleotide sequence ID" value="NZ_JACHNE010000001.1"/>
</dbReference>
<reference evidence="1 2" key="1">
    <citation type="submission" date="2020-08" db="EMBL/GenBank/DDBJ databases">
        <title>Sequencing the genomes of 1000 actinobacteria strains.</title>
        <authorList>
            <person name="Klenk H.-P."/>
        </authorList>
    </citation>
    <scope>NUCLEOTIDE SEQUENCE [LARGE SCALE GENOMIC DNA]</scope>
    <source>
        <strain evidence="1 2">DSM 40084</strain>
    </source>
</reference>
<dbReference type="AlphaFoldDB" id="A0A7W9H7M4"/>
<comment type="caution">
    <text evidence="1">The sequence shown here is derived from an EMBL/GenBank/DDBJ whole genome shotgun (WGS) entry which is preliminary data.</text>
</comment>
<keyword evidence="2" id="KW-1185">Reference proteome</keyword>
<organism evidence="1 2">
    <name type="scientific">Streptomyces caelestis</name>
    <dbReference type="NCBI Taxonomy" id="36816"/>
    <lineage>
        <taxon>Bacteria</taxon>
        <taxon>Bacillati</taxon>
        <taxon>Actinomycetota</taxon>
        <taxon>Actinomycetes</taxon>
        <taxon>Kitasatosporales</taxon>
        <taxon>Streptomycetaceae</taxon>
        <taxon>Streptomyces</taxon>
    </lineage>
</organism>